<feature type="non-terminal residue" evidence="1">
    <location>
        <position position="1"/>
    </location>
</feature>
<sequence length="30" mass="3359">GVTVVPAWFDSIVEGVDLWFGDDHSKEQPK</sequence>
<dbReference type="AlphaFoldDB" id="A0A392VEK7"/>
<comment type="caution">
    <text evidence="1">The sequence shown here is derived from an EMBL/GenBank/DDBJ whole genome shotgun (WGS) entry which is preliminary data.</text>
</comment>
<reference evidence="1 2" key="1">
    <citation type="journal article" date="2018" name="Front. Plant Sci.">
        <title>Red Clover (Trifolium pratense) and Zigzag Clover (T. medium) - A Picture of Genomic Similarities and Differences.</title>
        <authorList>
            <person name="Dluhosova J."/>
            <person name="Istvanek J."/>
            <person name="Nedelnik J."/>
            <person name="Repkova J."/>
        </authorList>
    </citation>
    <scope>NUCLEOTIDE SEQUENCE [LARGE SCALE GENOMIC DNA]</scope>
    <source>
        <strain evidence="2">cv. 10/8</strain>
        <tissue evidence="1">Leaf</tissue>
    </source>
</reference>
<organism evidence="1 2">
    <name type="scientific">Trifolium medium</name>
    <dbReference type="NCBI Taxonomy" id="97028"/>
    <lineage>
        <taxon>Eukaryota</taxon>
        <taxon>Viridiplantae</taxon>
        <taxon>Streptophyta</taxon>
        <taxon>Embryophyta</taxon>
        <taxon>Tracheophyta</taxon>
        <taxon>Spermatophyta</taxon>
        <taxon>Magnoliopsida</taxon>
        <taxon>eudicotyledons</taxon>
        <taxon>Gunneridae</taxon>
        <taxon>Pentapetalae</taxon>
        <taxon>rosids</taxon>
        <taxon>fabids</taxon>
        <taxon>Fabales</taxon>
        <taxon>Fabaceae</taxon>
        <taxon>Papilionoideae</taxon>
        <taxon>50 kb inversion clade</taxon>
        <taxon>NPAAA clade</taxon>
        <taxon>Hologalegina</taxon>
        <taxon>IRL clade</taxon>
        <taxon>Trifolieae</taxon>
        <taxon>Trifolium</taxon>
    </lineage>
</organism>
<evidence type="ECO:0000313" key="1">
    <source>
        <dbReference type="EMBL" id="MCI86816.1"/>
    </source>
</evidence>
<dbReference type="EMBL" id="LXQA011150153">
    <property type="protein sequence ID" value="MCI86816.1"/>
    <property type="molecule type" value="Genomic_DNA"/>
</dbReference>
<accession>A0A392VEK7</accession>
<name>A0A392VEK7_9FABA</name>
<protein>
    <submittedName>
        <fullName evidence="1">Uncharacterized protein</fullName>
    </submittedName>
</protein>
<proteinExistence type="predicted"/>
<keyword evidence="2" id="KW-1185">Reference proteome</keyword>
<evidence type="ECO:0000313" key="2">
    <source>
        <dbReference type="Proteomes" id="UP000265520"/>
    </source>
</evidence>
<dbReference type="Proteomes" id="UP000265520">
    <property type="component" value="Unassembled WGS sequence"/>
</dbReference>